<dbReference type="Proteomes" id="UP000010797">
    <property type="component" value="Chromosome"/>
</dbReference>
<organism evidence="1 2">
    <name type="scientific">Desulfitobacterium dichloroeliminans (strain LMG P-21439 / DCA1)</name>
    <dbReference type="NCBI Taxonomy" id="871963"/>
    <lineage>
        <taxon>Bacteria</taxon>
        <taxon>Bacillati</taxon>
        <taxon>Bacillota</taxon>
        <taxon>Clostridia</taxon>
        <taxon>Eubacteriales</taxon>
        <taxon>Desulfitobacteriaceae</taxon>
        <taxon>Desulfitobacterium</taxon>
    </lineage>
</organism>
<dbReference type="HOGENOM" id="CLU_2878489_0_0_9"/>
<dbReference type="AlphaFoldDB" id="L0F4T7"/>
<sequence>MVDFYRVMGTVEICGVKGVLTRLNGRFNMYERSKTSKNANNRHLSRGERMISRVLSLSMDSIV</sequence>
<reference evidence="2" key="1">
    <citation type="submission" date="2012-02" db="EMBL/GenBank/DDBJ databases">
        <title>Complete sequence of Desulfitobacterium dichloroeliminans LMG P-21439.</title>
        <authorList>
            <person name="Lucas S."/>
            <person name="Han J."/>
            <person name="Lapidus A."/>
            <person name="Cheng J.-F."/>
            <person name="Goodwin L."/>
            <person name="Pitluck S."/>
            <person name="Peters L."/>
            <person name="Ovchinnikova G."/>
            <person name="Teshima H."/>
            <person name="Detter J.C."/>
            <person name="Han C."/>
            <person name="Tapia R."/>
            <person name="Land M."/>
            <person name="Hauser L."/>
            <person name="Kyrpides N."/>
            <person name="Ivanova N."/>
            <person name="Pagani I."/>
            <person name="Kruse T."/>
            <person name="de Vos W.M."/>
            <person name="Boon N."/>
            <person name="Smidt H."/>
            <person name="Woyke T."/>
        </authorList>
    </citation>
    <scope>NUCLEOTIDE SEQUENCE [LARGE SCALE GENOMIC DNA]</scope>
    <source>
        <strain evidence="2">LMG P-21439 / DCA1</strain>
    </source>
</reference>
<dbReference type="EMBL" id="CP003344">
    <property type="protein sequence ID" value="AGA68025.1"/>
    <property type="molecule type" value="Genomic_DNA"/>
</dbReference>
<name>L0F4T7_DESDL</name>
<dbReference type="KEGG" id="ddl:Desdi_0482"/>
<evidence type="ECO:0000313" key="1">
    <source>
        <dbReference type="EMBL" id="AGA68025.1"/>
    </source>
</evidence>
<evidence type="ECO:0000313" key="2">
    <source>
        <dbReference type="Proteomes" id="UP000010797"/>
    </source>
</evidence>
<gene>
    <name evidence="1" type="ordered locus">Desdi_0482</name>
</gene>
<protein>
    <submittedName>
        <fullName evidence="1">Uncharacterized protein</fullName>
    </submittedName>
</protein>
<keyword evidence="2" id="KW-1185">Reference proteome</keyword>
<accession>L0F4T7</accession>
<dbReference type="STRING" id="871963.Desdi_0482"/>
<proteinExistence type="predicted"/>